<evidence type="ECO:0000259" key="8">
    <source>
        <dbReference type="PROSITE" id="PS50071"/>
    </source>
</evidence>
<keyword evidence="2 5" id="KW-0238">DNA-binding</keyword>
<dbReference type="Gene3D" id="1.10.10.60">
    <property type="entry name" value="Homeodomain-like"/>
    <property type="match status" value="1"/>
</dbReference>
<dbReference type="GO" id="GO:0005634">
    <property type="term" value="C:nucleus"/>
    <property type="evidence" value="ECO:0007669"/>
    <property type="project" value="UniProtKB-SubCell"/>
</dbReference>
<dbReference type="CDD" id="cd00086">
    <property type="entry name" value="homeodomain"/>
    <property type="match status" value="1"/>
</dbReference>
<protein>
    <submittedName>
        <fullName evidence="9">UhbW1 protein</fullName>
    </submittedName>
</protein>
<keyword evidence="3 5" id="KW-0371">Homeobox</keyword>
<dbReference type="InterPro" id="IPR001356">
    <property type="entry name" value="HD"/>
</dbReference>
<keyword evidence="4 5" id="KW-0539">Nucleus</keyword>
<dbReference type="EMBL" id="LR723869">
    <property type="protein sequence ID" value="VWO94267.1"/>
    <property type="molecule type" value="Genomic_DNA"/>
</dbReference>
<evidence type="ECO:0000256" key="1">
    <source>
        <dbReference type="ARBA" id="ARBA00004123"/>
    </source>
</evidence>
<feature type="domain" description="Homeobox" evidence="8">
    <location>
        <begin position="73"/>
        <end position="127"/>
    </location>
</feature>
<evidence type="ECO:0000256" key="7">
    <source>
        <dbReference type="SAM" id="MobiDB-lite"/>
    </source>
</evidence>
<dbReference type="InterPro" id="IPR050877">
    <property type="entry name" value="EMX-VAX-Noto_Homeobox_TFs"/>
</dbReference>
<reference evidence="9" key="1">
    <citation type="submission" date="2019-10" db="EMBL/GenBank/DDBJ databases">
        <authorList>
            <person name="Nor Muhammad N."/>
        </authorList>
    </citation>
    <scope>NUCLEOTIDE SEQUENCE</scope>
</reference>
<dbReference type="PANTHER" id="PTHR24339">
    <property type="entry name" value="HOMEOBOX PROTEIN EMX-RELATED"/>
    <property type="match status" value="1"/>
</dbReference>
<dbReference type="SUPFAM" id="SSF46689">
    <property type="entry name" value="Homeodomain-like"/>
    <property type="match status" value="1"/>
</dbReference>
<feature type="region of interest" description="Disordered" evidence="7">
    <location>
        <begin position="250"/>
        <end position="278"/>
    </location>
</feature>
<feature type="compositionally biased region" description="Polar residues" evidence="7">
    <location>
        <begin position="250"/>
        <end position="266"/>
    </location>
</feature>
<proteinExistence type="predicted"/>
<dbReference type="PANTHER" id="PTHR24339:SF28">
    <property type="entry name" value="E5-RELATED"/>
    <property type="match status" value="1"/>
</dbReference>
<dbReference type="GO" id="GO:0000978">
    <property type="term" value="F:RNA polymerase II cis-regulatory region sequence-specific DNA binding"/>
    <property type="evidence" value="ECO:0007669"/>
    <property type="project" value="TreeGrafter"/>
</dbReference>
<comment type="subcellular location">
    <subcellularLocation>
        <location evidence="1 5 6">Nucleus</location>
    </subcellularLocation>
</comment>
<organism evidence="9">
    <name type="scientific">Ganoderma boninense</name>
    <dbReference type="NCBI Taxonomy" id="34458"/>
    <lineage>
        <taxon>Eukaryota</taxon>
        <taxon>Fungi</taxon>
        <taxon>Dikarya</taxon>
        <taxon>Basidiomycota</taxon>
        <taxon>Agaricomycotina</taxon>
        <taxon>Agaricomycetes</taxon>
        <taxon>Polyporales</taxon>
        <taxon>Polyporaceae</taxon>
        <taxon>Ganoderma</taxon>
    </lineage>
</organism>
<evidence type="ECO:0000256" key="5">
    <source>
        <dbReference type="PROSITE-ProRule" id="PRU00108"/>
    </source>
</evidence>
<dbReference type="InterPro" id="IPR009057">
    <property type="entry name" value="Homeodomain-like_sf"/>
</dbReference>
<dbReference type="SMART" id="SM00389">
    <property type="entry name" value="HOX"/>
    <property type="match status" value="1"/>
</dbReference>
<dbReference type="Pfam" id="PF00046">
    <property type="entry name" value="Homeodomain"/>
    <property type="match status" value="1"/>
</dbReference>
<evidence type="ECO:0000256" key="6">
    <source>
        <dbReference type="RuleBase" id="RU000682"/>
    </source>
</evidence>
<name>A0A5K1JRG6_9APHY</name>
<gene>
    <name evidence="9" type="primary">Q99071</name>
</gene>
<sequence>MRLKSLCESQFDRRCQSSPQLSRDPKFVSLFVGIYNKAIKDYSSFVLDDVTPRVLNAQASLKEGLSRTTLPLKRPFNHNALPTLERFFDGNAFPSRLEKYELASICDMTFKQINDWFQNRRTRFKREGKPLKERDVKNTLLLELENSVVDVLLPQTPDEDGKLLLVQKHNSDSLPTSVSPLLSTHAPPHAFPASYPALCPYDPFPIAPSKRALDLPWLRSPRNGALEPTSPVSISQLTAEFARLTITQDPANQGSEDSDPTSSCDEVNTPPGSPPVERLPVVITFDSDERTELDFLRSPSKVTISLPDLPIFDDLTHGSCP</sequence>
<evidence type="ECO:0000313" key="9">
    <source>
        <dbReference type="EMBL" id="VWO94267.1"/>
    </source>
</evidence>
<evidence type="ECO:0000256" key="4">
    <source>
        <dbReference type="ARBA" id="ARBA00023242"/>
    </source>
</evidence>
<evidence type="ECO:0000256" key="2">
    <source>
        <dbReference type="ARBA" id="ARBA00023125"/>
    </source>
</evidence>
<dbReference type="AlphaFoldDB" id="A0A5K1JRG6"/>
<evidence type="ECO:0000256" key="3">
    <source>
        <dbReference type="ARBA" id="ARBA00023155"/>
    </source>
</evidence>
<dbReference type="GO" id="GO:0000981">
    <property type="term" value="F:DNA-binding transcription factor activity, RNA polymerase II-specific"/>
    <property type="evidence" value="ECO:0007669"/>
    <property type="project" value="TreeGrafter"/>
</dbReference>
<accession>A0A5K1JRG6</accession>
<feature type="DNA-binding region" description="Homeobox" evidence="5">
    <location>
        <begin position="75"/>
        <end position="128"/>
    </location>
</feature>
<dbReference type="PROSITE" id="PS50071">
    <property type="entry name" value="HOMEOBOX_2"/>
    <property type="match status" value="1"/>
</dbReference>